<dbReference type="Proteomes" id="UP000735874">
    <property type="component" value="Unassembled WGS sequence"/>
</dbReference>
<accession>A0A329SUS8</accession>
<dbReference type="Proteomes" id="UP000251314">
    <property type="component" value="Unassembled WGS sequence"/>
</dbReference>
<dbReference type="Proteomes" id="UP000697107">
    <property type="component" value="Unassembled WGS sequence"/>
</dbReference>
<reference evidence="6 7" key="1">
    <citation type="submission" date="2018-01" db="EMBL/GenBank/DDBJ databases">
        <title>Draft genome of the strawberry crown rot pathogen Phytophthora cactorum.</title>
        <authorList>
            <person name="Armitage A.D."/>
            <person name="Lysoe E."/>
            <person name="Nellist C.F."/>
            <person name="Harrison R.J."/>
            <person name="Brurberg M.B."/>
        </authorList>
    </citation>
    <scope>NUCLEOTIDE SEQUENCE [LARGE SCALE GENOMIC DNA]</scope>
    <source>
        <strain evidence="6 7">10300</strain>
    </source>
</reference>
<evidence type="ECO:0000313" key="7">
    <source>
        <dbReference type="Proteomes" id="UP000251314"/>
    </source>
</evidence>
<comment type="caution">
    <text evidence="6">The sequence shown here is derived from an EMBL/GenBank/DDBJ whole genome shotgun (WGS) entry which is preliminary data.</text>
</comment>
<name>A0A329SUS8_9STRA</name>
<protein>
    <recommendedName>
        <fullName evidence="8">Transposase Tc1-like domain-containing protein</fullName>
    </recommendedName>
</protein>
<dbReference type="EMBL" id="RCMG01000417">
    <property type="protein sequence ID" value="KAG2854612.1"/>
    <property type="molecule type" value="Genomic_DNA"/>
</dbReference>
<dbReference type="InterPro" id="IPR036397">
    <property type="entry name" value="RNaseH_sf"/>
</dbReference>
<dbReference type="PANTHER" id="PTHR47169:SF2">
    <property type="entry name" value="OS01G0541250 PROTEIN"/>
    <property type="match status" value="1"/>
</dbReference>
<dbReference type="EMBL" id="RCMV01000341">
    <property type="protein sequence ID" value="KAG3218803.1"/>
    <property type="molecule type" value="Genomic_DNA"/>
</dbReference>
<reference evidence="1" key="2">
    <citation type="submission" date="2018-10" db="EMBL/GenBank/DDBJ databases">
        <title>Effector identification in a new, highly contiguous assembly of the strawberry crown rot pathogen Phytophthora cactorum.</title>
        <authorList>
            <person name="Armitage A.D."/>
            <person name="Nellist C.F."/>
            <person name="Bates H."/>
            <person name="Vickerstaff R.J."/>
            <person name="Harrison R.J."/>
        </authorList>
    </citation>
    <scope>NUCLEOTIDE SEQUENCE</scope>
    <source>
        <strain evidence="1">15-7</strain>
        <strain evidence="2">4032</strain>
        <strain evidence="3">4040</strain>
        <strain evidence="4">P415</strain>
        <strain evidence="5">P421</strain>
    </source>
</reference>
<gene>
    <name evidence="6" type="ORF">PC110_g2967</name>
    <name evidence="1" type="ORF">PC113_g13147</name>
    <name evidence="2" type="ORF">PC115_g10480</name>
    <name evidence="3" type="ORF">PC117_g12904</name>
    <name evidence="4" type="ORF">PC118_g12712</name>
    <name evidence="5" type="ORF">PC129_g10392</name>
</gene>
<dbReference type="Gene3D" id="3.30.420.10">
    <property type="entry name" value="Ribonuclease H-like superfamily/Ribonuclease H"/>
    <property type="match status" value="1"/>
</dbReference>
<evidence type="ECO:0000313" key="6">
    <source>
        <dbReference type="EMBL" id="RAW40823.1"/>
    </source>
</evidence>
<evidence type="ECO:0000313" key="3">
    <source>
        <dbReference type="EMBL" id="KAG2933245.1"/>
    </source>
</evidence>
<organism evidence="6 7">
    <name type="scientific">Phytophthora cactorum</name>
    <dbReference type="NCBI Taxonomy" id="29920"/>
    <lineage>
        <taxon>Eukaryota</taxon>
        <taxon>Sar</taxon>
        <taxon>Stramenopiles</taxon>
        <taxon>Oomycota</taxon>
        <taxon>Peronosporomycetes</taxon>
        <taxon>Peronosporales</taxon>
        <taxon>Peronosporaceae</taxon>
        <taxon>Phytophthora</taxon>
    </lineage>
</organism>
<dbReference type="Proteomes" id="UP000774804">
    <property type="component" value="Unassembled WGS sequence"/>
</dbReference>
<evidence type="ECO:0000313" key="5">
    <source>
        <dbReference type="EMBL" id="KAG3218803.1"/>
    </source>
</evidence>
<dbReference type="PANTHER" id="PTHR47169">
    <property type="entry name" value="OS01G0541250 PROTEIN"/>
    <property type="match status" value="1"/>
</dbReference>
<dbReference type="EMBL" id="RCML01000416">
    <property type="protein sequence ID" value="KAG2977694.1"/>
    <property type="molecule type" value="Genomic_DNA"/>
</dbReference>
<dbReference type="EMBL" id="RCMK01000365">
    <property type="protein sequence ID" value="KAG2933245.1"/>
    <property type="molecule type" value="Genomic_DNA"/>
</dbReference>
<dbReference type="Proteomes" id="UP000760860">
    <property type="component" value="Unassembled WGS sequence"/>
</dbReference>
<evidence type="ECO:0000313" key="4">
    <source>
        <dbReference type="EMBL" id="KAG2977694.1"/>
    </source>
</evidence>
<dbReference type="EMBL" id="RCMI01000311">
    <property type="protein sequence ID" value="KAG2918288.1"/>
    <property type="molecule type" value="Genomic_DNA"/>
</dbReference>
<dbReference type="AlphaFoldDB" id="A0A329SUS8"/>
<evidence type="ECO:0008006" key="8">
    <source>
        <dbReference type="Google" id="ProtNLM"/>
    </source>
</evidence>
<keyword evidence="7" id="KW-1185">Reference proteome</keyword>
<dbReference type="Proteomes" id="UP000736787">
    <property type="component" value="Unassembled WGS sequence"/>
</dbReference>
<evidence type="ECO:0000313" key="2">
    <source>
        <dbReference type="EMBL" id="KAG2918288.1"/>
    </source>
</evidence>
<sequence>MAPVTLFRQLRQGRLRTHTSVVKPALTDANKAKRLQFALSHTRRDTMEYVDMYDTVNVDEKLFYITQPTRRFLLLPNEQAPVRRLRSKRYITRVMFLAAVGQPRFDPAIQQFFDGKLGIWPFVEHVPAQRSSARRPAGTIITKQISVTKNTYRSMLIANLLPALHARWPRNDTTIVVQQDNAPAHIASDDAVFTEAVAAAGRNIRLCNQPLNSPDLNCTDLGLFSAIQARQRKKNARTIDEFIAAVTEVYWELPARTINSTFLSLQGSMDDCIAQGGDNNYKPRHMKKDKLRREGRLPVSIRCCTRAEAILTQPTVL</sequence>
<dbReference type="VEuPathDB" id="FungiDB:PC110_g2967"/>
<dbReference type="OrthoDB" id="128826at2759"/>
<proteinExistence type="predicted"/>
<dbReference type="EMBL" id="MJFZ01000041">
    <property type="protein sequence ID" value="RAW40823.1"/>
    <property type="molecule type" value="Genomic_DNA"/>
</dbReference>
<dbReference type="GO" id="GO:0003676">
    <property type="term" value="F:nucleic acid binding"/>
    <property type="evidence" value="ECO:0007669"/>
    <property type="project" value="InterPro"/>
</dbReference>
<evidence type="ECO:0000313" key="1">
    <source>
        <dbReference type="EMBL" id="KAG2854612.1"/>
    </source>
</evidence>